<organism evidence="3 4">
    <name type="scientific">Francisella philomiragia</name>
    <dbReference type="NCBI Taxonomy" id="28110"/>
    <lineage>
        <taxon>Bacteria</taxon>
        <taxon>Pseudomonadati</taxon>
        <taxon>Pseudomonadota</taxon>
        <taxon>Gammaproteobacteria</taxon>
        <taxon>Thiotrichales</taxon>
        <taxon>Francisellaceae</taxon>
        <taxon>Francisella</taxon>
    </lineage>
</organism>
<comment type="caution">
    <text evidence="3">The sequence shown here is derived from an EMBL/GenBank/DDBJ whole genome shotgun (WGS) entry which is preliminary data.</text>
</comment>
<name>A0ABS1GF60_9GAMM</name>
<dbReference type="RefSeq" id="WP_200167656.1">
    <property type="nucleotide sequence ID" value="NZ_JACTSG010000007.1"/>
</dbReference>
<protein>
    <submittedName>
        <fullName evidence="3">Uncharacterized protein</fullName>
    </submittedName>
</protein>
<gene>
    <name evidence="3" type="ORF">IBE52_10090</name>
</gene>
<evidence type="ECO:0000313" key="3">
    <source>
        <dbReference type="EMBL" id="MBK2303264.1"/>
    </source>
</evidence>
<evidence type="ECO:0000256" key="1">
    <source>
        <dbReference type="SAM" id="MobiDB-lite"/>
    </source>
</evidence>
<keyword evidence="2" id="KW-1133">Transmembrane helix</keyword>
<feature type="region of interest" description="Disordered" evidence="1">
    <location>
        <begin position="1"/>
        <end position="27"/>
    </location>
</feature>
<reference evidence="3 4" key="1">
    <citation type="submission" date="2020-08" db="EMBL/GenBank/DDBJ databases">
        <title>Comparative genomics of Francisella species.</title>
        <authorList>
            <person name="Sahl J."/>
            <person name="Sjodin A."/>
            <person name="Wagner D."/>
            <person name="Forsman M."/>
        </authorList>
    </citation>
    <scope>NUCLEOTIDE SEQUENCE [LARGE SCALE GENOMIC DNA]</scope>
    <source>
        <strain evidence="3 4">F1093</strain>
    </source>
</reference>
<keyword evidence="2" id="KW-0812">Transmembrane</keyword>
<proteinExistence type="predicted"/>
<feature type="compositionally biased region" description="Basic and acidic residues" evidence="1">
    <location>
        <begin position="1"/>
        <end position="10"/>
    </location>
</feature>
<evidence type="ECO:0000313" key="4">
    <source>
        <dbReference type="Proteomes" id="UP000760407"/>
    </source>
</evidence>
<dbReference type="Proteomes" id="UP000760407">
    <property type="component" value="Unassembled WGS sequence"/>
</dbReference>
<sequence>MTEKTSKAEQYKNQIEANSDPEDDNSELTQKELIREKKLQNDHSQAELNLKEQELEIRARSFSELINLRREYGRKAFIYNSIVTFFVMLFIAIDGSGKFYTFHLDVKVQIALISLLGVNSIGLIVIILKNLFPNSKNN</sequence>
<keyword evidence="4" id="KW-1185">Reference proteome</keyword>
<accession>A0ABS1GF60</accession>
<dbReference type="EMBL" id="JACTSG010000007">
    <property type="protein sequence ID" value="MBK2303264.1"/>
    <property type="molecule type" value="Genomic_DNA"/>
</dbReference>
<keyword evidence="2" id="KW-0472">Membrane</keyword>
<feature type="transmembrane region" description="Helical" evidence="2">
    <location>
        <begin position="76"/>
        <end position="93"/>
    </location>
</feature>
<evidence type="ECO:0000256" key="2">
    <source>
        <dbReference type="SAM" id="Phobius"/>
    </source>
</evidence>
<feature type="transmembrane region" description="Helical" evidence="2">
    <location>
        <begin position="108"/>
        <end position="128"/>
    </location>
</feature>